<dbReference type="EMBL" id="JBHUGA010000011">
    <property type="protein sequence ID" value="MFD1846309.1"/>
    <property type="molecule type" value="Genomic_DNA"/>
</dbReference>
<feature type="region of interest" description="Disordered" evidence="1">
    <location>
        <begin position="1"/>
        <end position="47"/>
    </location>
</feature>
<feature type="compositionally biased region" description="Basic and acidic residues" evidence="1">
    <location>
        <begin position="21"/>
        <end position="34"/>
    </location>
</feature>
<comment type="caution">
    <text evidence="2">The sequence shown here is derived from an EMBL/GenBank/DDBJ whole genome shotgun (WGS) entry which is preliminary data.</text>
</comment>
<evidence type="ECO:0000313" key="3">
    <source>
        <dbReference type="Proteomes" id="UP001597307"/>
    </source>
</evidence>
<organism evidence="2 3">
    <name type="scientific">Arthrobacter flavus</name>
    <dbReference type="NCBI Taxonomy" id="95172"/>
    <lineage>
        <taxon>Bacteria</taxon>
        <taxon>Bacillati</taxon>
        <taxon>Actinomycetota</taxon>
        <taxon>Actinomycetes</taxon>
        <taxon>Micrococcales</taxon>
        <taxon>Micrococcaceae</taxon>
        <taxon>Arthrobacter</taxon>
    </lineage>
</organism>
<protein>
    <submittedName>
        <fullName evidence="2">Uncharacterized protein</fullName>
    </submittedName>
</protein>
<name>A0ABW4Q6I9_9MICC</name>
<dbReference type="Proteomes" id="UP001597307">
    <property type="component" value="Unassembled WGS sequence"/>
</dbReference>
<dbReference type="RefSeq" id="WP_343879784.1">
    <property type="nucleotide sequence ID" value="NZ_BAAAIJ010000047.1"/>
</dbReference>
<accession>A0ABW4Q6I9</accession>
<keyword evidence="3" id="KW-1185">Reference proteome</keyword>
<sequence length="47" mass="5213">MITLSGKSPRNVGAKKQGKSMLEKRAAKKAKAELSDSLFAKPRKNRR</sequence>
<proteinExistence type="predicted"/>
<evidence type="ECO:0000313" key="2">
    <source>
        <dbReference type="EMBL" id="MFD1846309.1"/>
    </source>
</evidence>
<reference evidence="3" key="1">
    <citation type="journal article" date="2019" name="Int. J. Syst. Evol. Microbiol.">
        <title>The Global Catalogue of Microorganisms (GCM) 10K type strain sequencing project: providing services to taxonomists for standard genome sequencing and annotation.</title>
        <authorList>
            <consortium name="The Broad Institute Genomics Platform"/>
            <consortium name="The Broad Institute Genome Sequencing Center for Infectious Disease"/>
            <person name="Wu L."/>
            <person name="Ma J."/>
        </authorList>
    </citation>
    <scope>NUCLEOTIDE SEQUENCE [LARGE SCALE GENOMIC DNA]</scope>
    <source>
        <strain evidence="3">JCM 11496</strain>
    </source>
</reference>
<evidence type="ECO:0000256" key="1">
    <source>
        <dbReference type="SAM" id="MobiDB-lite"/>
    </source>
</evidence>
<gene>
    <name evidence="2" type="ORF">ACFSFX_06815</name>
</gene>